<reference evidence="16 17" key="1">
    <citation type="submission" date="2015-03" db="EMBL/GenBank/DDBJ databases">
        <title>Caedibacter varicaedens, whole genome shotgun sequence.</title>
        <authorList>
            <person name="Suzuki H."/>
            <person name="Dapper A.L."/>
            <person name="Gibson A.K."/>
            <person name="Jackson C."/>
            <person name="Lee H."/>
            <person name="Pejaver V.R."/>
            <person name="Doak T."/>
            <person name="Lynch M."/>
        </authorList>
    </citation>
    <scope>NUCLEOTIDE SEQUENCE [LARGE SCALE GENOMIC DNA]</scope>
</reference>
<dbReference type="InterPro" id="IPR036127">
    <property type="entry name" value="CcmE-like_sf"/>
</dbReference>
<feature type="binding site" description="covalent" evidence="12 13">
    <location>
        <position position="124"/>
    </location>
    <ligand>
        <name>heme</name>
        <dbReference type="ChEBI" id="CHEBI:30413"/>
    </ligand>
</feature>
<keyword evidence="9 12" id="KW-0408">Iron</keyword>
<evidence type="ECO:0000256" key="9">
    <source>
        <dbReference type="ARBA" id="ARBA00023004"/>
    </source>
</evidence>
<dbReference type="HAMAP" id="MF_01959">
    <property type="entry name" value="CcmE"/>
    <property type="match status" value="1"/>
</dbReference>
<dbReference type="NCBIfam" id="NF009727">
    <property type="entry name" value="PRK13254.1-1"/>
    <property type="match status" value="1"/>
</dbReference>
<evidence type="ECO:0000256" key="2">
    <source>
        <dbReference type="ARBA" id="ARBA00022475"/>
    </source>
</evidence>
<accession>A0A0K8MD44</accession>
<dbReference type="PANTHER" id="PTHR34128">
    <property type="entry name" value="CYTOCHROME C-TYPE BIOGENESIS PROTEIN CCME HOMOLOG, MITOCHONDRIAL"/>
    <property type="match status" value="1"/>
</dbReference>
<feature type="topological domain" description="Cytoplasmic" evidence="12">
    <location>
        <begin position="1"/>
        <end position="8"/>
    </location>
</feature>
<dbReference type="InterPro" id="IPR004329">
    <property type="entry name" value="CcmE"/>
</dbReference>
<organism evidence="16 17">
    <name type="scientific">Caedimonas varicaedens</name>
    <dbReference type="NCBI Taxonomy" id="1629334"/>
    <lineage>
        <taxon>Bacteria</taxon>
        <taxon>Pseudomonadati</taxon>
        <taxon>Pseudomonadota</taxon>
        <taxon>Alphaproteobacteria</taxon>
        <taxon>Holosporales</taxon>
        <taxon>Caedimonadaceae</taxon>
        <taxon>Caedimonas</taxon>
    </lineage>
</organism>
<evidence type="ECO:0000256" key="12">
    <source>
        <dbReference type="HAMAP-Rule" id="MF_01959"/>
    </source>
</evidence>
<keyword evidence="6 12" id="KW-0201">Cytochrome c-type biogenesis</keyword>
<keyword evidence="3 12" id="KW-0349">Heme</keyword>
<dbReference type="NCBIfam" id="NF009729">
    <property type="entry name" value="PRK13254.1-3"/>
    <property type="match status" value="1"/>
</dbReference>
<sequence>MTPQKKHRLTFLLYSFLSLSLAVVLLLFALKDNLMYFYTPSEVVPLHSFYDKKIRLGGMVKKDSIRQDTGIQDTFFTVCDEKSEIKIHYKGVLPDLFREGQGVVTEGKLTSANIFEAQKVLAKHDENYMPPEVAKSLNKPHKELASQSLERPNPNSR</sequence>
<dbReference type="OrthoDB" id="9793584at2"/>
<gene>
    <name evidence="12 16" type="primary">ccmE</name>
    <name evidence="12" type="synonym">cycJ</name>
    <name evidence="16" type="ORF">Cva_00459</name>
</gene>
<dbReference type="Gene3D" id="2.40.50.140">
    <property type="entry name" value="Nucleic acid-binding proteins"/>
    <property type="match status" value="1"/>
</dbReference>
<evidence type="ECO:0000256" key="11">
    <source>
        <dbReference type="ARBA" id="ARBA00056663"/>
    </source>
</evidence>
<evidence type="ECO:0000256" key="3">
    <source>
        <dbReference type="ARBA" id="ARBA00022617"/>
    </source>
</evidence>
<keyword evidence="4 12" id="KW-0812">Transmembrane</keyword>
<dbReference type="AlphaFoldDB" id="A0A0K8MD44"/>
<dbReference type="NCBIfam" id="NF009731">
    <property type="entry name" value="PRK13254.1-5"/>
    <property type="match status" value="1"/>
</dbReference>
<evidence type="ECO:0000256" key="10">
    <source>
        <dbReference type="ARBA" id="ARBA00023136"/>
    </source>
</evidence>
<keyword evidence="10 12" id="KW-0472">Membrane</keyword>
<protein>
    <recommendedName>
        <fullName evidence="12">Cytochrome c-type biogenesis protein CcmE</fullName>
    </recommendedName>
    <alternativeName>
        <fullName evidence="12">Cytochrome c maturation protein E</fullName>
    </alternativeName>
    <alternativeName>
        <fullName evidence="12">Heme chaperone CcmE</fullName>
    </alternativeName>
</protein>
<keyword evidence="17" id="KW-1185">Reference proteome</keyword>
<evidence type="ECO:0000256" key="13">
    <source>
        <dbReference type="PIRSR" id="PIRSR604329-50"/>
    </source>
</evidence>
<comment type="similarity">
    <text evidence="12">Belongs to the CcmE/CycJ family.</text>
</comment>
<dbReference type="Pfam" id="PF03100">
    <property type="entry name" value="CcmE"/>
    <property type="match status" value="1"/>
</dbReference>
<feature type="region of interest" description="Disordered" evidence="14">
    <location>
        <begin position="131"/>
        <end position="157"/>
    </location>
</feature>
<dbReference type="STRING" id="1629334.Cva_00459"/>
<feature type="transmembrane region" description="Helical" evidence="15">
    <location>
        <begin position="12"/>
        <end position="30"/>
    </location>
</feature>
<dbReference type="GO" id="GO:0017004">
    <property type="term" value="P:cytochrome complex assembly"/>
    <property type="evidence" value="ECO:0007669"/>
    <property type="project" value="UniProtKB-KW"/>
</dbReference>
<proteinExistence type="inferred from homology"/>
<dbReference type="SUPFAM" id="SSF82093">
    <property type="entry name" value="Heme chaperone CcmE"/>
    <property type="match status" value="1"/>
</dbReference>
<comment type="subcellular location">
    <subcellularLocation>
        <location evidence="1">Cell inner membrane</location>
    </subcellularLocation>
    <subcellularLocation>
        <location evidence="12">Cell membrane</location>
        <topology evidence="12">Single-pass type II membrane protein</topology>
    </subcellularLocation>
</comment>
<dbReference type="PANTHER" id="PTHR34128:SF2">
    <property type="entry name" value="CYTOCHROME C-TYPE BIOGENESIS PROTEIN CCME HOMOLOG, MITOCHONDRIAL"/>
    <property type="match status" value="1"/>
</dbReference>
<keyword evidence="8 12" id="KW-1133">Transmembrane helix</keyword>
<dbReference type="GO" id="GO:0020037">
    <property type="term" value="F:heme binding"/>
    <property type="evidence" value="ECO:0007669"/>
    <property type="project" value="InterPro"/>
</dbReference>
<name>A0A0K8MD44_9PROT</name>
<evidence type="ECO:0000256" key="14">
    <source>
        <dbReference type="SAM" id="MobiDB-lite"/>
    </source>
</evidence>
<feature type="compositionally biased region" description="Polar residues" evidence="14">
    <location>
        <begin position="145"/>
        <end position="157"/>
    </location>
</feature>
<keyword evidence="2 12" id="KW-1003">Cell membrane</keyword>
<feature type="topological domain" description="Extracellular" evidence="12">
    <location>
        <begin position="30"/>
        <end position="157"/>
    </location>
</feature>
<dbReference type="EMBL" id="BBVC01000019">
    <property type="protein sequence ID" value="GAO97819.1"/>
    <property type="molecule type" value="Genomic_DNA"/>
</dbReference>
<dbReference type="InterPro" id="IPR012340">
    <property type="entry name" value="NA-bd_OB-fold"/>
</dbReference>
<comment type="caution">
    <text evidence="16">The sequence shown here is derived from an EMBL/GenBank/DDBJ whole genome shotgun (WGS) entry which is preliminary data.</text>
</comment>
<evidence type="ECO:0000256" key="15">
    <source>
        <dbReference type="SAM" id="Phobius"/>
    </source>
</evidence>
<evidence type="ECO:0000256" key="4">
    <source>
        <dbReference type="ARBA" id="ARBA00022692"/>
    </source>
</evidence>
<dbReference type="Proteomes" id="UP000036771">
    <property type="component" value="Unassembled WGS sequence"/>
</dbReference>
<comment type="function">
    <text evidence="11 12">Heme chaperone required for the biogenesis of c-type cytochromes. Transiently binds heme delivered by CcmC and transfers the heme to apo-cytochromes in a process facilitated by CcmF and CcmH.</text>
</comment>
<evidence type="ECO:0000313" key="17">
    <source>
        <dbReference type="Proteomes" id="UP000036771"/>
    </source>
</evidence>
<evidence type="ECO:0000256" key="5">
    <source>
        <dbReference type="ARBA" id="ARBA00022723"/>
    </source>
</evidence>
<dbReference type="GO" id="GO:0017003">
    <property type="term" value="P:protein-heme linkage"/>
    <property type="evidence" value="ECO:0007669"/>
    <property type="project" value="UniProtKB-UniRule"/>
</dbReference>
<evidence type="ECO:0000256" key="8">
    <source>
        <dbReference type="ARBA" id="ARBA00022989"/>
    </source>
</evidence>
<evidence type="ECO:0000256" key="6">
    <source>
        <dbReference type="ARBA" id="ARBA00022748"/>
    </source>
</evidence>
<evidence type="ECO:0000313" key="16">
    <source>
        <dbReference type="EMBL" id="GAO97819.1"/>
    </source>
</evidence>
<dbReference type="GO" id="GO:0046872">
    <property type="term" value="F:metal ion binding"/>
    <property type="evidence" value="ECO:0007669"/>
    <property type="project" value="UniProtKB-KW"/>
</dbReference>
<keyword evidence="5 12" id="KW-0479">Metal-binding</keyword>
<dbReference type="FunFam" id="2.40.50.140:FF:000104">
    <property type="entry name" value="Cytochrome c-type biogenesis protein CcmE"/>
    <property type="match status" value="1"/>
</dbReference>
<evidence type="ECO:0000256" key="1">
    <source>
        <dbReference type="ARBA" id="ARBA00004533"/>
    </source>
</evidence>
<keyword evidence="7 12" id="KW-0735">Signal-anchor</keyword>
<feature type="binding site" description="axial binding residue" evidence="12 13">
    <location>
        <position position="128"/>
    </location>
    <ligand>
        <name>heme</name>
        <dbReference type="ChEBI" id="CHEBI:30413"/>
    </ligand>
    <ligandPart>
        <name>Fe</name>
        <dbReference type="ChEBI" id="CHEBI:18248"/>
    </ligandPart>
</feature>
<evidence type="ECO:0000256" key="7">
    <source>
        <dbReference type="ARBA" id="ARBA00022968"/>
    </source>
</evidence>
<dbReference type="GO" id="GO:0005886">
    <property type="term" value="C:plasma membrane"/>
    <property type="evidence" value="ECO:0007669"/>
    <property type="project" value="UniProtKB-SubCell"/>
</dbReference>